<organism evidence="1 2">
    <name type="scientific">Polarella glacialis</name>
    <name type="common">Dinoflagellate</name>
    <dbReference type="NCBI Taxonomy" id="89957"/>
    <lineage>
        <taxon>Eukaryota</taxon>
        <taxon>Sar</taxon>
        <taxon>Alveolata</taxon>
        <taxon>Dinophyceae</taxon>
        <taxon>Suessiales</taxon>
        <taxon>Suessiaceae</taxon>
        <taxon>Polarella</taxon>
    </lineage>
</organism>
<feature type="non-terminal residue" evidence="1">
    <location>
        <position position="1"/>
    </location>
</feature>
<reference evidence="1" key="1">
    <citation type="submission" date="2021-02" db="EMBL/GenBank/DDBJ databases">
        <authorList>
            <person name="Dougan E. K."/>
            <person name="Rhodes N."/>
            <person name="Thang M."/>
            <person name="Chan C."/>
        </authorList>
    </citation>
    <scope>NUCLEOTIDE SEQUENCE</scope>
</reference>
<dbReference type="EMBL" id="CAJNNV010028798">
    <property type="protein sequence ID" value="CAE8625797.1"/>
    <property type="molecule type" value="Genomic_DNA"/>
</dbReference>
<evidence type="ECO:0000313" key="1">
    <source>
        <dbReference type="EMBL" id="CAE8625797.1"/>
    </source>
</evidence>
<sequence length="1159" mass="128679">MAQAAWLVDLYGQFQLGSELMESLRGAAPAGIGWQSGEDFLHLFSTEGEISNMVQGTTGITNKFLATSRLRRAWVGIKKASEAASKSNVESADLDELIDDKDLSAIKINFFARYRLKEVQTSGEEIQQGGLLDFQTVAKPREEKESGLPGAEATETVRKFRGGQAHSAGLPSCALLVGVDSDQDGIILRISLHMPEAIPTGDRISRCNLNKCRMSRLKELANLAKRCEPLSKSFLSQADGPVQAVTSTFYSGCLAVAVILLSWPDAAFTRRWIQGFQVIGNILSKLSPGEGCKFLREQCMLAKARGFAGPLVKQMWIRPILICSDGQDQESTLTAAFGYLVVDGVQQWGARAHVTEEVRSQWLPAATHSALIEMAAITTGLSLEGTSLARLPLFIFIDNTAALFALVKGGSGNAGLVRMARQMWRHVFNLQCPAYFEYVEAKSNWSDGLSRDDWEWTNRQGFVIRMVEFADMSSPKLPGTVKLASSLVALKKPQDQESAESNEKDCVQKLWIQGFQVVGSVEASHVYPVRKQVPLNMKEFMEGNATHNLEILSKLSPGEGCKFLREQCMLAKARGFAGPLESFEDMNRKWGTGGWRAILRFVVNQSGDKQRACDDGRMAVESDCEDLRDAYQFIPTDPSEQMFNIVSIFDDRPGEMAARFQECECYRRLDCIGLEWGKSQKMAPTGVFWGLAHDLSEVLEKGHVKFWPKGSLITKVMDVTATAMKEDSLTPGEASKLRGTVNFLCRAFFGKIAQGFMNPLIQREYSDRAPFSLSFKLVAAFELLQEVIQSRLERWISVKQMWNRPILICSDGQDQESTLTAAFDYPIVDGVRQWGARAHVTEEVRSKWLPAATHIALIEMAAISTCLYLEGPRMAGRPLYIFIDNTAALFALVKGGSGNADLDKMAKQVWRHLLNLQCPACFEYVETKSNWSEGLSRDDWEWTNKQRFVIRMVECANLSLPKLTGTIEAGAYQQSGGARIMLELQVGRLRGFEDLEFFLNQLSGMTAVALLRAMIEKRKGGQWQASLDLLLKMVNDMFDFDDLPEACQEDAAREGSDLVAKPSRRSSRGAFSALVSSGSNASNDRSSNALRQRCEDHGIASEVIGAVAAADVLREVERLQLLREDELAAECQAQGLGCAPGSLPREELEWRLKQLRIWK</sequence>
<evidence type="ECO:0000313" key="2">
    <source>
        <dbReference type="Proteomes" id="UP000654075"/>
    </source>
</evidence>
<name>A0A813GSV5_POLGL</name>
<protein>
    <submittedName>
        <fullName evidence="1">Uncharacterized protein</fullName>
    </submittedName>
</protein>
<keyword evidence="2" id="KW-1185">Reference proteome</keyword>
<comment type="caution">
    <text evidence="1">The sequence shown here is derived from an EMBL/GenBank/DDBJ whole genome shotgun (WGS) entry which is preliminary data.</text>
</comment>
<dbReference type="OrthoDB" id="448892at2759"/>
<accession>A0A813GSV5</accession>
<dbReference type="AlphaFoldDB" id="A0A813GSV5"/>
<gene>
    <name evidence="1" type="ORF">PGLA1383_LOCUS42776</name>
</gene>
<proteinExistence type="predicted"/>
<dbReference type="Proteomes" id="UP000654075">
    <property type="component" value="Unassembled WGS sequence"/>
</dbReference>